<evidence type="ECO:0000313" key="2">
    <source>
        <dbReference type="EMBL" id="KAF7129958.1"/>
    </source>
</evidence>
<reference evidence="2" key="1">
    <citation type="submission" date="2019-11" db="EMBL/GenBank/DDBJ databases">
        <authorList>
            <person name="Liu Y."/>
            <person name="Hou J."/>
            <person name="Li T.-Q."/>
            <person name="Guan C.-H."/>
            <person name="Wu X."/>
            <person name="Wu H.-Z."/>
            <person name="Ling F."/>
            <person name="Zhang R."/>
            <person name="Shi X.-G."/>
            <person name="Ren J.-P."/>
            <person name="Chen E.-F."/>
            <person name="Sun J.-M."/>
        </authorList>
    </citation>
    <scope>NUCLEOTIDE SEQUENCE</scope>
    <source>
        <strain evidence="2">Adult_tree_wgs_1</strain>
        <tissue evidence="2">Leaves</tissue>
    </source>
</reference>
<dbReference type="PANTHER" id="PTHR47926:SF347">
    <property type="entry name" value="PENTATRICOPEPTIDE REPEAT-CONTAINING PROTEIN"/>
    <property type="match status" value="1"/>
</dbReference>
<evidence type="ECO:0000313" key="3">
    <source>
        <dbReference type="Proteomes" id="UP000626092"/>
    </source>
</evidence>
<keyword evidence="3" id="KW-1185">Reference proteome</keyword>
<dbReference type="OrthoDB" id="9990610at2759"/>
<dbReference type="Proteomes" id="UP000626092">
    <property type="component" value="Unassembled WGS sequence"/>
</dbReference>
<dbReference type="InterPro" id="IPR002885">
    <property type="entry name" value="PPR_rpt"/>
</dbReference>
<dbReference type="GO" id="GO:0003723">
    <property type="term" value="F:RNA binding"/>
    <property type="evidence" value="ECO:0007669"/>
    <property type="project" value="InterPro"/>
</dbReference>
<dbReference type="GO" id="GO:0009451">
    <property type="term" value="P:RNA modification"/>
    <property type="evidence" value="ECO:0007669"/>
    <property type="project" value="InterPro"/>
</dbReference>
<dbReference type="Pfam" id="PF01535">
    <property type="entry name" value="PPR"/>
    <property type="match status" value="3"/>
</dbReference>
<protein>
    <recommendedName>
        <fullName evidence="4">Pentatricopeptide repeat-containing protein</fullName>
    </recommendedName>
</protein>
<dbReference type="InterPro" id="IPR011990">
    <property type="entry name" value="TPR-like_helical_dom_sf"/>
</dbReference>
<name>A0A834LA60_RHOSS</name>
<dbReference type="AlphaFoldDB" id="A0A834LA60"/>
<evidence type="ECO:0008006" key="4">
    <source>
        <dbReference type="Google" id="ProtNLM"/>
    </source>
</evidence>
<proteinExistence type="predicted"/>
<sequence>MFSYMVNSGFEPDLYMMNRVLLMHRRCGMMSDVLYLLDEMPERNLVSWHTVIGGLVCRGDYNGAFDLFLEMWEEFPVVGSHTFSTMLRVASGLGLVFAGRQLHSCALKEGLGRDSFVSSALIDMQGKCGSIEDAQCVFDEMPEKSTITWNLLMAGDALHGYGEEVLDV</sequence>
<comment type="caution">
    <text evidence="2">The sequence shown here is derived from an EMBL/GenBank/DDBJ whole genome shotgun (WGS) entry which is preliminary data.</text>
</comment>
<dbReference type="Gene3D" id="1.25.40.10">
    <property type="entry name" value="Tetratricopeptide repeat domain"/>
    <property type="match status" value="2"/>
</dbReference>
<dbReference type="EMBL" id="WJXA01000010">
    <property type="protein sequence ID" value="KAF7129958.1"/>
    <property type="molecule type" value="Genomic_DNA"/>
</dbReference>
<keyword evidence="1" id="KW-0677">Repeat</keyword>
<organism evidence="2 3">
    <name type="scientific">Rhododendron simsii</name>
    <name type="common">Sims's rhododendron</name>
    <dbReference type="NCBI Taxonomy" id="118357"/>
    <lineage>
        <taxon>Eukaryota</taxon>
        <taxon>Viridiplantae</taxon>
        <taxon>Streptophyta</taxon>
        <taxon>Embryophyta</taxon>
        <taxon>Tracheophyta</taxon>
        <taxon>Spermatophyta</taxon>
        <taxon>Magnoliopsida</taxon>
        <taxon>eudicotyledons</taxon>
        <taxon>Gunneridae</taxon>
        <taxon>Pentapetalae</taxon>
        <taxon>asterids</taxon>
        <taxon>Ericales</taxon>
        <taxon>Ericaceae</taxon>
        <taxon>Ericoideae</taxon>
        <taxon>Rhodoreae</taxon>
        <taxon>Rhododendron</taxon>
    </lineage>
</organism>
<dbReference type="NCBIfam" id="TIGR00756">
    <property type="entry name" value="PPR"/>
    <property type="match status" value="1"/>
</dbReference>
<dbReference type="InterPro" id="IPR046960">
    <property type="entry name" value="PPR_At4g14850-like_plant"/>
</dbReference>
<gene>
    <name evidence="2" type="ORF">RHSIM_Rhsim10G0051400</name>
</gene>
<dbReference type="PANTHER" id="PTHR47926">
    <property type="entry name" value="PENTATRICOPEPTIDE REPEAT-CONTAINING PROTEIN"/>
    <property type="match status" value="1"/>
</dbReference>
<accession>A0A834LA60</accession>
<evidence type="ECO:0000256" key="1">
    <source>
        <dbReference type="ARBA" id="ARBA00022737"/>
    </source>
</evidence>